<organism evidence="2">
    <name type="scientific">viral metagenome</name>
    <dbReference type="NCBI Taxonomy" id="1070528"/>
    <lineage>
        <taxon>unclassified sequences</taxon>
        <taxon>metagenomes</taxon>
        <taxon>organismal metagenomes</taxon>
    </lineage>
</organism>
<sequence>MANLDQNTIWNQVSNAPAKASEAVMGPSYSYTDNVKGPAQLGVGNRGTMGQLATNTGAIADYVKYMVSGPALGNQYFVNTGGSCMAPDKSIQPRYNYINNIASGDAMLPASMRQGLGGIASNFNGLIPGIIEDTEQLNPLYLFSSLAADSTPSCECYTCPTSGGDQSRFLNTDLTPDFSTSKCVKVDPSKCVQTIEGFDDGTGYAISSIVVGALAIGMIFYISSK</sequence>
<evidence type="ECO:0000313" key="2">
    <source>
        <dbReference type="EMBL" id="QHT07432.1"/>
    </source>
</evidence>
<dbReference type="AlphaFoldDB" id="A0A6C0CTF4"/>
<feature type="transmembrane region" description="Helical" evidence="1">
    <location>
        <begin position="203"/>
        <end position="222"/>
    </location>
</feature>
<keyword evidence="1" id="KW-1133">Transmembrane helix</keyword>
<evidence type="ECO:0000256" key="1">
    <source>
        <dbReference type="SAM" id="Phobius"/>
    </source>
</evidence>
<keyword evidence="1" id="KW-0472">Membrane</keyword>
<reference evidence="2" key="1">
    <citation type="journal article" date="2020" name="Nature">
        <title>Giant virus diversity and host interactions through global metagenomics.</title>
        <authorList>
            <person name="Schulz F."/>
            <person name="Roux S."/>
            <person name="Paez-Espino D."/>
            <person name="Jungbluth S."/>
            <person name="Walsh D.A."/>
            <person name="Denef V.J."/>
            <person name="McMahon K.D."/>
            <person name="Konstantinidis K.T."/>
            <person name="Eloe-Fadrosh E.A."/>
            <person name="Kyrpides N.C."/>
            <person name="Woyke T."/>
        </authorList>
    </citation>
    <scope>NUCLEOTIDE SEQUENCE</scope>
    <source>
        <strain evidence="2">GVMAG-M-3300021963-12</strain>
    </source>
</reference>
<keyword evidence="1" id="KW-0812">Transmembrane</keyword>
<protein>
    <submittedName>
        <fullName evidence="2">Uncharacterized protein</fullName>
    </submittedName>
</protein>
<dbReference type="EMBL" id="MN739481">
    <property type="protein sequence ID" value="QHT07432.1"/>
    <property type="molecule type" value="Genomic_DNA"/>
</dbReference>
<accession>A0A6C0CTF4</accession>
<name>A0A6C0CTF4_9ZZZZ</name>
<proteinExistence type="predicted"/>